<evidence type="ECO:0000313" key="2">
    <source>
        <dbReference type="Proteomes" id="UP001057402"/>
    </source>
</evidence>
<name>A0ACB9NYS0_9MYRT</name>
<dbReference type="EMBL" id="CM042886">
    <property type="protein sequence ID" value="KAI4341864.1"/>
    <property type="molecule type" value="Genomic_DNA"/>
</dbReference>
<organism evidence="1 2">
    <name type="scientific">Melastoma candidum</name>
    <dbReference type="NCBI Taxonomy" id="119954"/>
    <lineage>
        <taxon>Eukaryota</taxon>
        <taxon>Viridiplantae</taxon>
        <taxon>Streptophyta</taxon>
        <taxon>Embryophyta</taxon>
        <taxon>Tracheophyta</taxon>
        <taxon>Spermatophyta</taxon>
        <taxon>Magnoliopsida</taxon>
        <taxon>eudicotyledons</taxon>
        <taxon>Gunneridae</taxon>
        <taxon>Pentapetalae</taxon>
        <taxon>rosids</taxon>
        <taxon>malvids</taxon>
        <taxon>Myrtales</taxon>
        <taxon>Melastomataceae</taxon>
        <taxon>Melastomatoideae</taxon>
        <taxon>Melastomateae</taxon>
        <taxon>Melastoma</taxon>
    </lineage>
</organism>
<sequence length="830" mass="88831">METRHRLHLRLLSPSRSTLLLLLFFFLQSPCSPVHAHPPPNATYAAVESDSQALLDIKRQLIDIRGALHSWNGSSPCSGAWAGIKCSRGQVVSIQLPWKTLAGRISEKIGLLTSLTRISVHDNLLTGPLPTSLGSLPNLRAVYLFNNRLSGSIPPSIGNSLSLRILDLSNNFMSGSIPPVLASNSSRLLRLNLSFNSFSESIPQELIRLPSIAVLALDHNNFSGSIPDGWEQNGNSSYYQLRVLTLGYNLISGAVPRTIENLGSLEVLDLSHNMIKGNVPPQIGRLSTLRELDLSFNLINGSLPTDVLTNLISLEAINLKNNSLQGHIPSGLANTSSIREIDLSYNNFSGEIPTSLGGLHNLTKFDVSYNNLSGTVPPPLSEKFGSVAFVGNLQLCGFRGSTPCPSASTGSPPFRLPNVQNHRGHHGLSTKDIILIAAGALLFVLLLLCCFLLCCLFRKRTGQKKQTAAAAAKPAKATEISEKSAPVSGESGGKLVHFDGPFVFTADDLLCATAEIMGKSAHGTAYKATLEDGNQVAVKRLREKATKAQKEFESEAGTLGRIRHPNLVALRAYYLGPKGEKLLVFDYMPKGSLASFLHARGPETTIGWSTRMRIAMDVARGLSHLHTKEDMIHGDLNSTNILLDDDGTARIADYGLSRLTTAAAAATTVATAGALGYTAPEVGRTKKGTAKSDVYSLGVVMLELLTGKSPSEGGTGAGEGEGGEGGRGGAGEELPRWVASVVKEEWTNEVFDLELLREGGEGEEGGGIADELLNTLKLALHCVDPSPSSRPDAEEVLRQLQEIKPPPTGMEMETEEEKHDQPQPSPSAAS</sequence>
<protein>
    <submittedName>
        <fullName evidence="1">Uncharacterized protein</fullName>
    </submittedName>
</protein>
<proteinExistence type="predicted"/>
<dbReference type="Proteomes" id="UP001057402">
    <property type="component" value="Chromosome 7"/>
</dbReference>
<keyword evidence="2" id="KW-1185">Reference proteome</keyword>
<accession>A0ACB9NYS0</accession>
<comment type="caution">
    <text evidence="1">The sequence shown here is derived from an EMBL/GenBank/DDBJ whole genome shotgun (WGS) entry which is preliminary data.</text>
</comment>
<evidence type="ECO:0000313" key="1">
    <source>
        <dbReference type="EMBL" id="KAI4341864.1"/>
    </source>
</evidence>
<reference evidence="2" key="1">
    <citation type="journal article" date="2023" name="Front. Plant Sci.">
        <title>Chromosomal-level genome assembly of Melastoma candidum provides insights into trichome evolution.</title>
        <authorList>
            <person name="Zhong Y."/>
            <person name="Wu W."/>
            <person name="Sun C."/>
            <person name="Zou P."/>
            <person name="Liu Y."/>
            <person name="Dai S."/>
            <person name="Zhou R."/>
        </authorList>
    </citation>
    <scope>NUCLEOTIDE SEQUENCE [LARGE SCALE GENOMIC DNA]</scope>
</reference>
<gene>
    <name evidence="1" type="ORF">MLD38_026537</name>
</gene>